<name>A0A099N101_PSEDL</name>
<reference evidence="1 2" key="1">
    <citation type="submission" date="2017-09" db="EMBL/GenBank/DDBJ databases">
        <authorList>
            <person name="Ehlers B."/>
            <person name="Leendertz F.H."/>
        </authorList>
    </citation>
    <scope>NUCLEOTIDE SEQUENCE [LARGE SCALE GENOMIC DNA]</scope>
    <source>
        <strain evidence="1 2">DJ-1</strain>
    </source>
</reference>
<gene>
    <name evidence="1" type="ORF">CMV24_22320</name>
</gene>
<dbReference type="KEGG" id="ppj:RK21_02177"/>
<organism evidence="1 2">
    <name type="scientific">Pseudomonas plecoglossicida</name>
    <dbReference type="NCBI Taxonomy" id="70775"/>
    <lineage>
        <taxon>Bacteria</taxon>
        <taxon>Pseudomonadati</taxon>
        <taxon>Pseudomonadota</taxon>
        <taxon>Gammaproteobacteria</taxon>
        <taxon>Pseudomonadales</taxon>
        <taxon>Pseudomonadaceae</taxon>
        <taxon>Pseudomonas</taxon>
    </lineage>
</organism>
<dbReference type="RefSeq" id="WP_023660903.1">
    <property type="nucleotide sequence ID" value="NZ_CP010359.1"/>
</dbReference>
<dbReference type="EMBL" id="NTME01000030">
    <property type="protein sequence ID" value="PBJ93342.1"/>
    <property type="molecule type" value="Genomic_DNA"/>
</dbReference>
<evidence type="ECO:0000313" key="2">
    <source>
        <dbReference type="Proteomes" id="UP000218102"/>
    </source>
</evidence>
<dbReference type="Proteomes" id="UP000218102">
    <property type="component" value="Unassembled WGS sequence"/>
</dbReference>
<sequence>MQKNTNRTQFFYQNGKLISLTVGEQGRSIFRTTDVPLAELQTEGTHSSGLLATDDKGSVLNVQENS</sequence>
<protein>
    <submittedName>
        <fullName evidence="1">Uncharacterized protein</fullName>
    </submittedName>
</protein>
<comment type="caution">
    <text evidence="1">The sequence shown here is derived from an EMBL/GenBank/DDBJ whole genome shotgun (WGS) entry which is preliminary data.</text>
</comment>
<proteinExistence type="predicted"/>
<dbReference type="AlphaFoldDB" id="A0A099N101"/>
<accession>A0A099N101</accession>
<evidence type="ECO:0000313" key="1">
    <source>
        <dbReference type="EMBL" id="PBJ93342.1"/>
    </source>
</evidence>